<dbReference type="AlphaFoldDB" id="A0A022RUV2"/>
<evidence type="ECO:0000313" key="2">
    <source>
        <dbReference type="Proteomes" id="UP000030748"/>
    </source>
</evidence>
<gene>
    <name evidence="1" type="ORF">MIMGU_mgv1a016678mg</name>
</gene>
<evidence type="ECO:0000313" key="1">
    <source>
        <dbReference type="EMBL" id="EYU44287.1"/>
    </source>
</evidence>
<accession>A0A022RUV2</accession>
<reference evidence="1 2" key="1">
    <citation type="journal article" date="2013" name="Proc. Natl. Acad. Sci. U.S.A.">
        <title>Fine-scale variation in meiotic recombination in Mimulus inferred from population shotgun sequencing.</title>
        <authorList>
            <person name="Hellsten U."/>
            <person name="Wright K.M."/>
            <person name="Jenkins J."/>
            <person name="Shu S."/>
            <person name="Yuan Y."/>
            <person name="Wessler S.R."/>
            <person name="Schmutz J."/>
            <person name="Willis J.H."/>
            <person name="Rokhsar D.S."/>
        </authorList>
    </citation>
    <scope>NUCLEOTIDE SEQUENCE [LARGE SCALE GENOMIC DNA]</scope>
    <source>
        <strain evidence="2">cv. DUN x IM62</strain>
    </source>
</reference>
<name>A0A022RUV2_ERYGU</name>
<sequence>MRRIQQPQFLLPLSLRSPKFLQLNHVKIQFQNLQNRLVAPVRPPPQAVPSLVPHPVLEVRQRECPEEYHAVEVFPAVYGPQRRPEDAAVAVGHGEVGGVGDLAEAASRRRCG</sequence>
<protein>
    <submittedName>
        <fullName evidence="1">Uncharacterized protein</fullName>
    </submittedName>
</protein>
<organism evidence="1 2">
    <name type="scientific">Erythranthe guttata</name>
    <name type="common">Yellow monkey flower</name>
    <name type="synonym">Mimulus guttatus</name>
    <dbReference type="NCBI Taxonomy" id="4155"/>
    <lineage>
        <taxon>Eukaryota</taxon>
        <taxon>Viridiplantae</taxon>
        <taxon>Streptophyta</taxon>
        <taxon>Embryophyta</taxon>
        <taxon>Tracheophyta</taxon>
        <taxon>Spermatophyta</taxon>
        <taxon>Magnoliopsida</taxon>
        <taxon>eudicotyledons</taxon>
        <taxon>Gunneridae</taxon>
        <taxon>Pentapetalae</taxon>
        <taxon>asterids</taxon>
        <taxon>lamiids</taxon>
        <taxon>Lamiales</taxon>
        <taxon>Phrymaceae</taxon>
        <taxon>Erythranthe</taxon>
    </lineage>
</organism>
<dbReference type="Proteomes" id="UP000030748">
    <property type="component" value="Unassembled WGS sequence"/>
</dbReference>
<dbReference type="EMBL" id="KI630214">
    <property type="protein sequence ID" value="EYU44287.1"/>
    <property type="molecule type" value="Genomic_DNA"/>
</dbReference>
<keyword evidence="2" id="KW-1185">Reference proteome</keyword>
<proteinExistence type="predicted"/>